<keyword evidence="5" id="KW-1185">Reference proteome</keyword>
<feature type="chain" id="PRO_5012115751" evidence="3">
    <location>
        <begin position="30"/>
        <end position="171"/>
    </location>
</feature>
<reference evidence="5" key="1">
    <citation type="submission" date="2016-11" db="EMBL/GenBank/DDBJ databases">
        <authorList>
            <person name="Varghese N."/>
            <person name="Submissions S."/>
        </authorList>
    </citation>
    <scope>NUCLEOTIDE SEQUENCE [LARGE SCALE GENOMIC DNA]</scope>
    <source>
        <strain evidence="5">DSM 28223</strain>
    </source>
</reference>
<keyword evidence="2" id="KW-1133">Transmembrane helix</keyword>
<name>A0A1M5T2J2_9RHOB</name>
<evidence type="ECO:0000256" key="1">
    <source>
        <dbReference type="SAM" id="MobiDB-lite"/>
    </source>
</evidence>
<gene>
    <name evidence="4" type="ORF">SAMN04488044_2564</name>
</gene>
<dbReference type="STRING" id="870908.SAMN04488044_2564"/>
<dbReference type="AlphaFoldDB" id="A0A1M5T2J2"/>
<protein>
    <submittedName>
        <fullName evidence="4">Uncharacterized protein</fullName>
    </submittedName>
</protein>
<proteinExistence type="predicted"/>
<sequence>MSRTFIKSILIAAVTVTGFSLAMASPAKAGDDDIAKLLFGATALIIIGSAINNSKAKAQTVKKEKPNRDEGRHYRKKDDGHRYRKPEDRHRYRKPDARYSHTKILPAECMRRYRTHEGLVRLMSQYCLQDHYRYSYHLPQQCLTFVRTHQGYRKGYPMHCLRERGYSVAYR</sequence>
<keyword evidence="2" id="KW-0472">Membrane</keyword>
<feature type="region of interest" description="Disordered" evidence="1">
    <location>
        <begin position="56"/>
        <end position="93"/>
    </location>
</feature>
<dbReference type="Proteomes" id="UP000184211">
    <property type="component" value="Unassembled WGS sequence"/>
</dbReference>
<organism evidence="4 5">
    <name type="scientific">Cognatishimia maritima</name>
    <dbReference type="NCBI Taxonomy" id="870908"/>
    <lineage>
        <taxon>Bacteria</taxon>
        <taxon>Pseudomonadati</taxon>
        <taxon>Pseudomonadota</taxon>
        <taxon>Alphaproteobacteria</taxon>
        <taxon>Rhodobacterales</taxon>
        <taxon>Paracoccaceae</taxon>
        <taxon>Cognatishimia</taxon>
    </lineage>
</organism>
<evidence type="ECO:0000313" key="5">
    <source>
        <dbReference type="Proteomes" id="UP000184211"/>
    </source>
</evidence>
<keyword evidence="3" id="KW-0732">Signal</keyword>
<dbReference type="RefSeq" id="WP_072793424.1">
    <property type="nucleotide sequence ID" value="NZ_FQWM01000005.1"/>
</dbReference>
<evidence type="ECO:0000256" key="2">
    <source>
        <dbReference type="SAM" id="Phobius"/>
    </source>
</evidence>
<accession>A0A1M5T2J2</accession>
<dbReference type="EMBL" id="FQWM01000005">
    <property type="protein sequence ID" value="SHH44951.1"/>
    <property type="molecule type" value="Genomic_DNA"/>
</dbReference>
<feature type="transmembrane region" description="Helical" evidence="2">
    <location>
        <begin position="34"/>
        <end position="53"/>
    </location>
</feature>
<evidence type="ECO:0000256" key="3">
    <source>
        <dbReference type="SAM" id="SignalP"/>
    </source>
</evidence>
<feature type="signal peptide" evidence="3">
    <location>
        <begin position="1"/>
        <end position="29"/>
    </location>
</feature>
<dbReference type="OrthoDB" id="7876829at2"/>
<evidence type="ECO:0000313" key="4">
    <source>
        <dbReference type="EMBL" id="SHH44951.1"/>
    </source>
</evidence>
<feature type="compositionally biased region" description="Basic and acidic residues" evidence="1">
    <location>
        <begin position="61"/>
        <end position="93"/>
    </location>
</feature>
<keyword evidence="2" id="KW-0812">Transmembrane</keyword>